<proteinExistence type="predicted"/>
<protein>
    <submittedName>
        <fullName evidence="2">Uncharacterized protein</fullName>
    </submittedName>
</protein>
<gene>
    <name evidence="2" type="ORF">SOCEGT47_036820</name>
</gene>
<feature type="region of interest" description="Disordered" evidence="1">
    <location>
        <begin position="244"/>
        <end position="300"/>
    </location>
</feature>
<dbReference type="Proteomes" id="UP000295781">
    <property type="component" value="Chromosome"/>
</dbReference>
<dbReference type="AlphaFoldDB" id="A0A4P2Q2R9"/>
<accession>A0A4P2Q2R9</accession>
<evidence type="ECO:0000313" key="3">
    <source>
        <dbReference type="Proteomes" id="UP000295781"/>
    </source>
</evidence>
<reference evidence="2 3" key="1">
    <citation type="submission" date="2015-09" db="EMBL/GenBank/DDBJ databases">
        <title>Sorangium comparison.</title>
        <authorList>
            <person name="Zaburannyi N."/>
            <person name="Bunk B."/>
            <person name="Overmann J."/>
            <person name="Mueller R."/>
        </authorList>
    </citation>
    <scope>NUCLEOTIDE SEQUENCE [LARGE SCALE GENOMIC DNA]</scope>
    <source>
        <strain evidence="2 3">So ceGT47</strain>
    </source>
</reference>
<dbReference type="EMBL" id="CP012670">
    <property type="protein sequence ID" value="AUX23163.1"/>
    <property type="molecule type" value="Genomic_DNA"/>
</dbReference>
<feature type="compositionally biased region" description="Basic residues" evidence="1">
    <location>
        <begin position="287"/>
        <end position="300"/>
    </location>
</feature>
<organism evidence="2 3">
    <name type="scientific">Sorangium cellulosum</name>
    <name type="common">Polyangium cellulosum</name>
    <dbReference type="NCBI Taxonomy" id="56"/>
    <lineage>
        <taxon>Bacteria</taxon>
        <taxon>Pseudomonadati</taxon>
        <taxon>Myxococcota</taxon>
        <taxon>Polyangia</taxon>
        <taxon>Polyangiales</taxon>
        <taxon>Polyangiaceae</taxon>
        <taxon>Sorangium</taxon>
    </lineage>
</organism>
<sequence>MDLPDFDEDGEHFARARRATGLFLRAPRAGRRADRDVAPRRPGGSEPVVGVPVLVNIVFRRSLVRLQDPHLRREPARPAPRADLDGGAVVVLERADGAIRLDDRPRVLAAVARDHGAAAAAHGDVEVDDPRSAHGEHPVTSAADELELLGDDRAALGHVPFDRLGREPPHAVRRAAEQRQARDVLLWVAGEPEVAVAAHPRAAHAHRRDGQIRILEGAGVALGLGGGGLRQLAGLDQRRGLWRRRREHGRRSSLALPGARRVAAPRGDAPDEQGGAEARGPREMRRGARAPARHRGRLLR</sequence>
<evidence type="ECO:0000313" key="2">
    <source>
        <dbReference type="EMBL" id="AUX23163.1"/>
    </source>
</evidence>
<evidence type="ECO:0000256" key="1">
    <source>
        <dbReference type="SAM" id="MobiDB-lite"/>
    </source>
</evidence>
<name>A0A4P2Q2R9_SORCE</name>